<reference evidence="2 3" key="1">
    <citation type="journal article" date="1998" name="Science">
        <title>Genome sequence of the nematode C. elegans: a platform for investigating biology.</title>
        <authorList>
            <consortium name="The C. elegans sequencing consortium"/>
            <person name="Sulson J.E."/>
            <person name="Waterston R."/>
        </authorList>
    </citation>
    <scope>NUCLEOTIDE SEQUENCE [LARGE SCALE GENOMIC DNA]</scope>
    <source>
        <strain evidence="2 3">Bristol N2</strain>
    </source>
</reference>
<organism evidence="2 3">
    <name type="scientific">Caenorhabditis elegans</name>
    <dbReference type="NCBI Taxonomy" id="6239"/>
    <lineage>
        <taxon>Eukaryota</taxon>
        <taxon>Metazoa</taxon>
        <taxon>Ecdysozoa</taxon>
        <taxon>Nematoda</taxon>
        <taxon>Chromadorea</taxon>
        <taxon>Rhabditida</taxon>
        <taxon>Rhabditina</taxon>
        <taxon>Rhabditomorpha</taxon>
        <taxon>Rhabditoidea</taxon>
        <taxon>Rhabditidae</taxon>
        <taxon>Peloderinae</taxon>
        <taxon>Caenorhabditis</taxon>
    </lineage>
</organism>
<dbReference type="Proteomes" id="UP000001940">
    <property type="component" value="Chromosome III"/>
</dbReference>
<dbReference type="SMR" id="Q17968"/>
<name>Q17968_CAEEL</name>
<dbReference type="UCSC" id="C14B1.6">
    <property type="organism name" value="c. elegans"/>
</dbReference>
<dbReference type="WormBase" id="C14B1.6a">
    <property type="protein sequence ID" value="CE31415"/>
    <property type="gene ID" value="WBGene00007577"/>
    <property type="gene designation" value="nrde-1"/>
</dbReference>
<dbReference type="PeptideAtlas" id="Q17968"/>
<dbReference type="FunCoup" id="Q17968">
    <property type="interactions" value="1841"/>
</dbReference>
<dbReference type="EMBL" id="BX284603">
    <property type="protein sequence ID" value="CAA85492.2"/>
    <property type="molecule type" value="Genomic_DNA"/>
</dbReference>
<gene>
    <name evidence="2 4" type="primary">nrde-1</name>
    <name evidence="4" type="ORF">C14B1.6</name>
    <name evidence="2" type="ORF">CELE_C14B1.6</name>
</gene>
<dbReference type="ExpressionAtlas" id="Q17968">
    <property type="expression patterns" value="baseline and differential"/>
</dbReference>
<proteinExistence type="evidence at protein level"/>
<keyword evidence="5" id="KW-1267">Proteomics identification</keyword>
<evidence type="ECO:0000313" key="3">
    <source>
        <dbReference type="Proteomes" id="UP000001940"/>
    </source>
</evidence>
<dbReference type="eggNOG" id="ENOG502TFWR">
    <property type="taxonomic scope" value="Eukaryota"/>
</dbReference>
<dbReference type="HOGENOM" id="CLU_378230_0_0_1"/>
<feature type="compositionally biased region" description="Acidic residues" evidence="1">
    <location>
        <begin position="11"/>
        <end position="21"/>
    </location>
</feature>
<dbReference type="CTD" id="175477"/>
<evidence type="ECO:0000313" key="2">
    <source>
        <dbReference type="EMBL" id="CAA85492.2"/>
    </source>
</evidence>
<feature type="compositionally biased region" description="Basic and acidic residues" evidence="1">
    <location>
        <begin position="22"/>
        <end position="32"/>
    </location>
</feature>
<accession>Q17968</accession>
<dbReference type="OrthoDB" id="5816888at2759"/>
<dbReference type="AGR" id="WB:WBGene00007577"/>
<dbReference type="PaxDb" id="6239-C14B1.6"/>
<dbReference type="AlphaFoldDB" id="Q17968"/>
<dbReference type="PIR" id="T19271">
    <property type="entry name" value="T19271"/>
</dbReference>
<protein>
    <submittedName>
        <fullName evidence="2">Dynein regulatory complex subunit 7</fullName>
    </submittedName>
</protein>
<dbReference type="OMA" id="IEFHTII"/>
<evidence type="ECO:0000313" key="4">
    <source>
        <dbReference type="WormBase" id="C14B1.6a"/>
    </source>
</evidence>
<dbReference type="Bgee" id="WBGene00007577">
    <property type="expression patterns" value="Expressed in germ line (C elegans) and 4 other cell types or tissues"/>
</dbReference>
<evidence type="ECO:0000256" key="1">
    <source>
        <dbReference type="SAM" id="MobiDB-lite"/>
    </source>
</evidence>
<dbReference type="InParanoid" id="Q17968"/>
<dbReference type="STRING" id="6239.C14B1.6a.1"/>
<sequence>MEIDWLNAIPDSEDSEEDEEERQERARLLKEKEEEREACKKRYLERIEREEAQRFGKQFKIDPLTFAERLERKLIPAEKKQRYREFIPCVVDHFGGTDVHFVKAMESIKTENQLLDFLTAAHKPLIEQTEDSVLHDWLAEFYKETVTSLLEMTSITDHDLKCFKVGNVFDEVRTNAIQKKVQKMEMENFAERVREAKIKEAEERKATAEATRDVLESLEGMTLSHVKHDELEDELNTIALEELHSTTRDTSPPRTRLSTRAQSQLNAMVKHLFVPAAPTTSTEVPMEMDKDDDEMDAYDDSDLKILFSSTTKESLKMEMGEENDECNFEPSQVSKYPSFQASSQFDETRRYDYDEEGDNKELARLRRPTWRKILNYEKRIGTNFHRFTNAENANLWRRNLYEDKRKKTSKVQFVDYDSPLNKMRLFVRPNEQFFNADDGPMTDRIDFSLSDGFNVLATRKIMSPLVCGSNYDCEFMARTREGPQYLVRKTQSWMHSYCGNILGRFWYLRDRHADKYPGVKDSNYDQKRRQNFGLLRYYTLEELIEVFGLLLPDVQIAMRRGVRRENMPVSTVVKLKEKDREAVESPVQGVLLLTDWRLVHLFDNTAIVNAIIHYFPTNLGGVFFEAMTEYLTELLLDNTIEFHTIIFAFGGTPTFKKQDFLAFWKKLIVRTTQSIDVFWMAQDWCDGLNSTQEEIDQLNEFNHYVEQMFTMMRKNGNINYNYCDIRKQYNIPSLDPSFNRPNDFLLLEPIYRAYINHFVDECNCYLKGPFVKCQPRVHNGYAQRNGTKLEFSK</sequence>
<dbReference type="RefSeq" id="NP_497752.2">
    <property type="nucleotide sequence ID" value="NM_065351.5"/>
</dbReference>
<keyword evidence="3" id="KW-1185">Reference proteome</keyword>
<dbReference type="GO" id="GO:0035194">
    <property type="term" value="P:regulatory ncRNA-mediated post-transcriptional gene silencing"/>
    <property type="evidence" value="ECO:0000315"/>
    <property type="project" value="WormBase"/>
</dbReference>
<dbReference type="GeneID" id="175477"/>
<dbReference type="GO" id="GO:0005634">
    <property type="term" value="C:nucleus"/>
    <property type="evidence" value="ECO:0000314"/>
    <property type="project" value="WormBase"/>
</dbReference>
<evidence type="ECO:0007829" key="5">
    <source>
        <dbReference type="PeptideAtlas" id="Q17968"/>
    </source>
</evidence>
<feature type="region of interest" description="Disordered" evidence="1">
    <location>
        <begin position="1"/>
        <end position="32"/>
    </location>
</feature>